<keyword evidence="1" id="KW-0732">Signal</keyword>
<dbReference type="WBParaSite" id="PSU_v2.g15865.t1">
    <property type="protein sequence ID" value="PSU_v2.g15865.t1"/>
    <property type="gene ID" value="PSU_v2.g15865"/>
</dbReference>
<accession>A0A914Y9A7</accession>
<name>A0A914Y9A7_9BILA</name>
<organism evidence="2 3">
    <name type="scientific">Panagrolaimus superbus</name>
    <dbReference type="NCBI Taxonomy" id="310955"/>
    <lineage>
        <taxon>Eukaryota</taxon>
        <taxon>Metazoa</taxon>
        <taxon>Ecdysozoa</taxon>
        <taxon>Nematoda</taxon>
        <taxon>Chromadorea</taxon>
        <taxon>Rhabditida</taxon>
        <taxon>Tylenchina</taxon>
        <taxon>Panagrolaimomorpha</taxon>
        <taxon>Panagrolaimoidea</taxon>
        <taxon>Panagrolaimidae</taxon>
        <taxon>Panagrolaimus</taxon>
    </lineage>
</organism>
<evidence type="ECO:0000313" key="2">
    <source>
        <dbReference type="Proteomes" id="UP000887577"/>
    </source>
</evidence>
<evidence type="ECO:0000313" key="3">
    <source>
        <dbReference type="WBParaSite" id="PSU_v2.g15865.t1"/>
    </source>
</evidence>
<proteinExistence type="predicted"/>
<keyword evidence="2" id="KW-1185">Reference proteome</keyword>
<reference evidence="3" key="1">
    <citation type="submission" date="2022-11" db="UniProtKB">
        <authorList>
            <consortium name="WormBaseParasite"/>
        </authorList>
    </citation>
    <scope>IDENTIFICATION</scope>
</reference>
<feature type="signal peptide" evidence="1">
    <location>
        <begin position="1"/>
        <end position="25"/>
    </location>
</feature>
<sequence>MSQTLKTLFFIALLFITNILMVTSADRKDDLNIRVKRGGTACSFACCLNPFSGCGKCKHSPGYTGSSQCGPNYMCTC</sequence>
<evidence type="ECO:0000256" key="1">
    <source>
        <dbReference type="SAM" id="SignalP"/>
    </source>
</evidence>
<feature type="chain" id="PRO_5037448397" evidence="1">
    <location>
        <begin position="26"/>
        <end position="77"/>
    </location>
</feature>
<protein>
    <submittedName>
        <fullName evidence="3">Uncharacterized protein</fullName>
    </submittedName>
</protein>
<dbReference type="AlphaFoldDB" id="A0A914Y9A7"/>
<dbReference type="Proteomes" id="UP000887577">
    <property type="component" value="Unplaced"/>
</dbReference>